<name>A0ABW2HUX6_9ACTN</name>
<sequence length="175" mass="19913">MGMTDELVAAGPWPGHEREMNLYGRLVGTWDVVNRYYVEDRQEWVTGTVVWTFGWALAGHTVQDVMWFTAPGPDGYPRRVTGSTVRHYDPASKTWAIVWFSPLGSVTSLTGRAADDGGITQEGTQADGRRIRWEFTDVTGDSFRWRGYTSSDEEGQESDKGESWRLEQEMLARRR</sequence>
<evidence type="ECO:0000313" key="2">
    <source>
        <dbReference type="Proteomes" id="UP001596548"/>
    </source>
</evidence>
<dbReference type="RefSeq" id="WP_378970812.1">
    <property type="nucleotide sequence ID" value="NZ_JBHTBJ010000015.1"/>
</dbReference>
<organism evidence="1 2">
    <name type="scientific">Paractinoplanes rhizophilus</name>
    <dbReference type="NCBI Taxonomy" id="1416877"/>
    <lineage>
        <taxon>Bacteria</taxon>
        <taxon>Bacillati</taxon>
        <taxon>Actinomycetota</taxon>
        <taxon>Actinomycetes</taxon>
        <taxon>Micromonosporales</taxon>
        <taxon>Micromonosporaceae</taxon>
        <taxon>Paractinoplanes</taxon>
    </lineage>
</organism>
<evidence type="ECO:0008006" key="3">
    <source>
        <dbReference type="Google" id="ProtNLM"/>
    </source>
</evidence>
<keyword evidence="2" id="KW-1185">Reference proteome</keyword>
<proteinExistence type="predicted"/>
<gene>
    <name evidence="1" type="ORF">ACFQS1_20865</name>
</gene>
<accession>A0ABW2HUX6</accession>
<evidence type="ECO:0000313" key="1">
    <source>
        <dbReference type="EMBL" id="MFC7276451.1"/>
    </source>
</evidence>
<dbReference type="EMBL" id="JBHTBJ010000015">
    <property type="protein sequence ID" value="MFC7276451.1"/>
    <property type="molecule type" value="Genomic_DNA"/>
</dbReference>
<reference evidence="2" key="1">
    <citation type="journal article" date="2019" name="Int. J. Syst. Evol. Microbiol.">
        <title>The Global Catalogue of Microorganisms (GCM) 10K type strain sequencing project: providing services to taxonomists for standard genome sequencing and annotation.</title>
        <authorList>
            <consortium name="The Broad Institute Genomics Platform"/>
            <consortium name="The Broad Institute Genome Sequencing Center for Infectious Disease"/>
            <person name="Wu L."/>
            <person name="Ma J."/>
        </authorList>
    </citation>
    <scope>NUCLEOTIDE SEQUENCE [LARGE SCALE GENOMIC DNA]</scope>
    <source>
        <strain evidence="2">XZYJT-10</strain>
    </source>
</reference>
<protein>
    <recommendedName>
        <fullName evidence="3">DUF1579 domain-containing protein</fullName>
    </recommendedName>
</protein>
<comment type="caution">
    <text evidence="1">The sequence shown here is derived from an EMBL/GenBank/DDBJ whole genome shotgun (WGS) entry which is preliminary data.</text>
</comment>
<dbReference type="Proteomes" id="UP001596548">
    <property type="component" value="Unassembled WGS sequence"/>
</dbReference>